<dbReference type="CDD" id="cd17393">
    <property type="entry name" value="MFS_MosC_like"/>
    <property type="match status" value="1"/>
</dbReference>
<proteinExistence type="predicted"/>
<dbReference type="Gene3D" id="1.20.1250.20">
    <property type="entry name" value="MFS general substrate transporter like domains"/>
    <property type="match status" value="2"/>
</dbReference>
<keyword evidence="2 5" id="KW-0812">Transmembrane</keyword>
<evidence type="ECO:0000313" key="7">
    <source>
        <dbReference type="Proteomes" id="UP000294927"/>
    </source>
</evidence>
<dbReference type="PANTHER" id="PTHR23514:SF13">
    <property type="entry name" value="INNER MEMBRANE PROTEIN YBJJ"/>
    <property type="match status" value="1"/>
</dbReference>
<name>A0A4R7UU90_9PSEU</name>
<dbReference type="InterPro" id="IPR011701">
    <property type="entry name" value="MFS"/>
</dbReference>
<feature type="transmembrane region" description="Helical" evidence="5">
    <location>
        <begin position="171"/>
        <end position="189"/>
    </location>
</feature>
<feature type="transmembrane region" description="Helical" evidence="5">
    <location>
        <begin position="46"/>
        <end position="69"/>
    </location>
</feature>
<reference evidence="6 7" key="1">
    <citation type="submission" date="2019-03" db="EMBL/GenBank/DDBJ databases">
        <title>Genomic Encyclopedia of Archaeal and Bacterial Type Strains, Phase II (KMG-II): from individual species to whole genera.</title>
        <authorList>
            <person name="Goeker M."/>
        </authorList>
    </citation>
    <scope>NUCLEOTIDE SEQUENCE [LARGE SCALE GENOMIC DNA]</scope>
    <source>
        <strain evidence="6 7">DSM 45499</strain>
    </source>
</reference>
<organism evidence="6 7">
    <name type="scientific">Actinophytocola oryzae</name>
    <dbReference type="NCBI Taxonomy" id="502181"/>
    <lineage>
        <taxon>Bacteria</taxon>
        <taxon>Bacillati</taxon>
        <taxon>Actinomycetota</taxon>
        <taxon>Actinomycetes</taxon>
        <taxon>Pseudonocardiales</taxon>
        <taxon>Pseudonocardiaceae</taxon>
    </lineage>
</organism>
<dbReference type="InterPro" id="IPR051788">
    <property type="entry name" value="MFS_Transporter"/>
</dbReference>
<comment type="subcellular location">
    <subcellularLocation>
        <location evidence="1">Membrane</location>
        <topology evidence="1">Multi-pass membrane protein</topology>
    </subcellularLocation>
</comment>
<evidence type="ECO:0000256" key="4">
    <source>
        <dbReference type="ARBA" id="ARBA00023136"/>
    </source>
</evidence>
<dbReference type="InterPro" id="IPR036259">
    <property type="entry name" value="MFS_trans_sf"/>
</dbReference>
<dbReference type="SUPFAM" id="SSF103473">
    <property type="entry name" value="MFS general substrate transporter"/>
    <property type="match status" value="1"/>
</dbReference>
<sequence length="413" mass="41740">MGRDVTGKGAQVRTGRLSVFIVFALNGIVIGSWAPRMPSLAEQIGASPGVLGLSLLGSSVGMIASASVAGRLCARFGARAVVAVSALAASVVVAVLSRVTSPPQLGLELVLLGASVGLLDVSMNVAAVTVIRRTERPLMPVFHAGFSFGALAGSVGAAFAAGHGLGLDTHFLLVAVAAVAITAGVIRFVPREERVADTGEHHAPDRRMLRRPVLWLLGGIALLAAIVEGASGDWSALFAVHERGMSEAAGALTFSLFCVAMGLVRLFGEQIERLLGAVRILVGGALVAGVGLLLAAVVPVAGLSFVGFALAGAGLAFAFPVALDLAGAVGRRGDGTGGEKEIGFVTTIAYSGFLIGPPMIGGVAQLTNLTFAIGFAGVVAMLIAPAALAAASARRGEDVQAKVERQETVTATR</sequence>
<feature type="transmembrane region" description="Helical" evidence="5">
    <location>
        <begin position="248"/>
        <end position="268"/>
    </location>
</feature>
<dbReference type="GO" id="GO:0022857">
    <property type="term" value="F:transmembrane transporter activity"/>
    <property type="evidence" value="ECO:0007669"/>
    <property type="project" value="InterPro"/>
</dbReference>
<feature type="transmembrane region" description="Helical" evidence="5">
    <location>
        <begin position="76"/>
        <end position="97"/>
    </location>
</feature>
<comment type="caution">
    <text evidence="6">The sequence shown here is derived from an EMBL/GenBank/DDBJ whole genome shotgun (WGS) entry which is preliminary data.</text>
</comment>
<dbReference type="EMBL" id="SOCP01000026">
    <property type="protein sequence ID" value="TDV38759.1"/>
    <property type="molecule type" value="Genomic_DNA"/>
</dbReference>
<keyword evidence="3 5" id="KW-1133">Transmembrane helix</keyword>
<feature type="transmembrane region" description="Helical" evidence="5">
    <location>
        <begin position="143"/>
        <end position="165"/>
    </location>
</feature>
<evidence type="ECO:0000313" key="6">
    <source>
        <dbReference type="EMBL" id="TDV38759.1"/>
    </source>
</evidence>
<feature type="transmembrane region" description="Helical" evidence="5">
    <location>
        <begin position="109"/>
        <end position="131"/>
    </location>
</feature>
<dbReference type="Proteomes" id="UP000294927">
    <property type="component" value="Unassembled WGS sequence"/>
</dbReference>
<feature type="transmembrane region" description="Helical" evidence="5">
    <location>
        <begin position="369"/>
        <end position="391"/>
    </location>
</feature>
<dbReference type="PANTHER" id="PTHR23514">
    <property type="entry name" value="BYPASS OF STOP CODON PROTEIN 6"/>
    <property type="match status" value="1"/>
</dbReference>
<accession>A0A4R7UU90</accession>
<evidence type="ECO:0000256" key="3">
    <source>
        <dbReference type="ARBA" id="ARBA00022989"/>
    </source>
</evidence>
<evidence type="ECO:0000256" key="5">
    <source>
        <dbReference type="SAM" id="Phobius"/>
    </source>
</evidence>
<gene>
    <name evidence="6" type="ORF">CLV71_126148</name>
</gene>
<feature type="transmembrane region" description="Helical" evidence="5">
    <location>
        <begin position="280"/>
        <end position="302"/>
    </location>
</feature>
<feature type="transmembrane region" description="Helical" evidence="5">
    <location>
        <begin position="17"/>
        <end position="34"/>
    </location>
</feature>
<protein>
    <submittedName>
        <fullName evidence="6">Sugar phosphate permease</fullName>
    </submittedName>
</protein>
<feature type="transmembrane region" description="Helical" evidence="5">
    <location>
        <begin position="342"/>
        <end position="363"/>
    </location>
</feature>
<dbReference type="AlphaFoldDB" id="A0A4R7UU90"/>
<dbReference type="Pfam" id="PF07690">
    <property type="entry name" value="MFS_1"/>
    <property type="match status" value="1"/>
</dbReference>
<keyword evidence="4 5" id="KW-0472">Membrane</keyword>
<evidence type="ECO:0000256" key="2">
    <source>
        <dbReference type="ARBA" id="ARBA00022692"/>
    </source>
</evidence>
<dbReference type="GO" id="GO:0016020">
    <property type="term" value="C:membrane"/>
    <property type="evidence" value="ECO:0007669"/>
    <property type="project" value="UniProtKB-SubCell"/>
</dbReference>
<dbReference type="OrthoDB" id="151222at2"/>
<evidence type="ECO:0000256" key="1">
    <source>
        <dbReference type="ARBA" id="ARBA00004141"/>
    </source>
</evidence>
<feature type="transmembrane region" description="Helical" evidence="5">
    <location>
        <begin position="308"/>
        <end position="330"/>
    </location>
</feature>
<keyword evidence="7" id="KW-1185">Reference proteome</keyword>
<feature type="transmembrane region" description="Helical" evidence="5">
    <location>
        <begin position="209"/>
        <end position="228"/>
    </location>
</feature>